<feature type="region of interest" description="Disordered" evidence="1">
    <location>
        <begin position="148"/>
        <end position="189"/>
    </location>
</feature>
<organism evidence="2 3">
    <name type="scientific">Molorchus minor</name>
    <dbReference type="NCBI Taxonomy" id="1323400"/>
    <lineage>
        <taxon>Eukaryota</taxon>
        <taxon>Metazoa</taxon>
        <taxon>Ecdysozoa</taxon>
        <taxon>Arthropoda</taxon>
        <taxon>Hexapoda</taxon>
        <taxon>Insecta</taxon>
        <taxon>Pterygota</taxon>
        <taxon>Neoptera</taxon>
        <taxon>Endopterygota</taxon>
        <taxon>Coleoptera</taxon>
        <taxon>Polyphaga</taxon>
        <taxon>Cucujiformia</taxon>
        <taxon>Chrysomeloidea</taxon>
        <taxon>Cerambycidae</taxon>
        <taxon>Lamiinae</taxon>
        <taxon>Monochamini</taxon>
        <taxon>Molorchus</taxon>
    </lineage>
</organism>
<keyword evidence="3" id="KW-1185">Reference proteome</keyword>
<name>A0ABQ9ISN2_9CUCU</name>
<feature type="region of interest" description="Disordered" evidence="1">
    <location>
        <begin position="1"/>
        <end position="104"/>
    </location>
</feature>
<feature type="compositionally biased region" description="Polar residues" evidence="1">
    <location>
        <begin position="61"/>
        <end position="85"/>
    </location>
</feature>
<proteinExistence type="predicted"/>
<evidence type="ECO:0000313" key="3">
    <source>
        <dbReference type="Proteomes" id="UP001162164"/>
    </source>
</evidence>
<gene>
    <name evidence="2" type="ORF">NQ317_013339</name>
</gene>
<evidence type="ECO:0000313" key="2">
    <source>
        <dbReference type="EMBL" id="KAJ8963498.1"/>
    </source>
</evidence>
<feature type="compositionally biased region" description="Low complexity" evidence="1">
    <location>
        <begin position="151"/>
        <end position="176"/>
    </location>
</feature>
<dbReference type="EMBL" id="JAPWTJ010003053">
    <property type="protein sequence ID" value="KAJ8963498.1"/>
    <property type="molecule type" value="Genomic_DNA"/>
</dbReference>
<comment type="caution">
    <text evidence="2">The sequence shown here is derived from an EMBL/GenBank/DDBJ whole genome shotgun (WGS) entry which is preliminary data.</text>
</comment>
<sequence>MDEDTESIPSNVPESPKPLAFTIDFGKNKNVDTQRQKALAEKFQKRHKRGQSLSKIGDAAASQSTKQHPLTGNLPRKSSFQSEGYFSSDEKTDRAKSARGSGKRSELTLTLKNVTSDRMTQSFPSAILPSITSPDDIELKDISSPGLGLISPFSPKEQSSSTSSNSVVKNQQVSSPDCGKLHITENTDNESVFIDGPEFDFDKKSDTISDAGTYRVRC</sequence>
<feature type="compositionally biased region" description="Basic and acidic residues" evidence="1">
    <location>
        <begin position="26"/>
        <end position="43"/>
    </location>
</feature>
<protein>
    <submittedName>
        <fullName evidence="2">Uncharacterized protein</fullName>
    </submittedName>
</protein>
<accession>A0ABQ9ISN2</accession>
<reference evidence="2" key="1">
    <citation type="journal article" date="2023" name="Insect Mol. Biol.">
        <title>Genome sequencing provides insights into the evolution of gene families encoding plant cell wall-degrading enzymes in longhorned beetles.</title>
        <authorList>
            <person name="Shin N.R."/>
            <person name="Okamura Y."/>
            <person name="Kirsch R."/>
            <person name="Pauchet Y."/>
        </authorList>
    </citation>
    <scope>NUCLEOTIDE SEQUENCE</scope>
    <source>
        <strain evidence="2">MMC_N1</strain>
    </source>
</reference>
<evidence type="ECO:0000256" key="1">
    <source>
        <dbReference type="SAM" id="MobiDB-lite"/>
    </source>
</evidence>
<dbReference type="Proteomes" id="UP001162164">
    <property type="component" value="Unassembled WGS sequence"/>
</dbReference>